<keyword evidence="2" id="KW-1185">Reference proteome</keyword>
<dbReference type="EMBL" id="PGGN01000003">
    <property type="protein sequence ID" value="PSH56787.1"/>
    <property type="molecule type" value="Genomic_DNA"/>
</dbReference>
<organism evidence="1 2">
    <name type="scientific">Phyllobacterium endophyticum</name>
    <dbReference type="NCBI Taxonomy" id="1149773"/>
    <lineage>
        <taxon>Bacteria</taxon>
        <taxon>Pseudomonadati</taxon>
        <taxon>Pseudomonadota</taxon>
        <taxon>Alphaproteobacteria</taxon>
        <taxon>Hyphomicrobiales</taxon>
        <taxon>Phyllobacteriaceae</taxon>
        <taxon>Phyllobacterium</taxon>
    </lineage>
</organism>
<name>A0A2P7ARJ6_9HYPH</name>
<reference evidence="2" key="1">
    <citation type="submission" date="2017-11" db="EMBL/GenBank/DDBJ databases">
        <authorList>
            <person name="Kuznetsova I."/>
            <person name="Sazanova A."/>
            <person name="Chirak E."/>
            <person name="Safronova V."/>
            <person name="Willems A."/>
        </authorList>
    </citation>
    <scope>NUCLEOTIDE SEQUENCE [LARGE SCALE GENOMIC DNA]</scope>
    <source>
        <strain evidence="2">PEPV15</strain>
    </source>
</reference>
<accession>A0A2P7ARJ6</accession>
<proteinExistence type="predicted"/>
<dbReference type="Proteomes" id="UP000241158">
    <property type="component" value="Unassembled WGS sequence"/>
</dbReference>
<gene>
    <name evidence="1" type="ORF">CU100_15740</name>
</gene>
<protein>
    <submittedName>
        <fullName evidence="1">Uncharacterized protein</fullName>
    </submittedName>
</protein>
<evidence type="ECO:0000313" key="1">
    <source>
        <dbReference type="EMBL" id="PSH56787.1"/>
    </source>
</evidence>
<sequence>MTADGRYGIHDILRTGVDGTPQLRRQGKKQMLGWTWACQEKDSVLPMCRFDPLICPMKAARTWAAFGQAPTPLGPELLGQAPG</sequence>
<comment type="caution">
    <text evidence="1">The sequence shown here is derived from an EMBL/GenBank/DDBJ whole genome shotgun (WGS) entry which is preliminary data.</text>
</comment>
<evidence type="ECO:0000313" key="2">
    <source>
        <dbReference type="Proteomes" id="UP000241158"/>
    </source>
</evidence>
<dbReference type="AlphaFoldDB" id="A0A2P7ARJ6"/>